<protein>
    <submittedName>
        <fullName evidence="1">Uncharacterized protein</fullName>
    </submittedName>
</protein>
<evidence type="ECO:0000313" key="1">
    <source>
        <dbReference type="EMBL" id="JAH39372.1"/>
    </source>
</evidence>
<dbReference type="AlphaFoldDB" id="A0A0E9SDR2"/>
<proteinExistence type="predicted"/>
<dbReference type="EMBL" id="GBXM01069205">
    <property type="protein sequence ID" value="JAH39372.1"/>
    <property type="molecule type" value="Transcribed_RNA"/>
</dbReference>
<sequence length="43" mass="4798">MAFIAYAVGLCIKCVYVRDRASVCIYLRLRSKAVRQGNATVCD</sequence>
<accession>A0A0E9SDR2</accession>
<reference evidence="1" key="1">
    <citation type="submission" date="2014-11" db="EMBL/GenBank/DDBJ databases">
        <authorList>
            <person name="Amaro Gonzalez C."/>
        </authorList>
    </citation>
    <scope>NUCLEOTIDE SEQUENCE</scope>
</reference>
<organism evidence="1">
    <name type="scientific">Anguilla anguilla</name>
    <name type="common">European freshwater eel</name>
    <name type="synonym">Muraena anguilla</name>
    <dbReference type="NCBI Taxonomy" id="7936"/>
    <lineage>
        <taxon>Eukaryota</taxon>
        <taxon>Metazoa</taxon>
        <taxon>Chordata</taxon>
        <taxon>Craniata</taxon>
        <taxon>Vertebrata</taxon>
        <taxon>Euteleostomi</taxon>
        <taxon>Actinopterygii</taxon>
        <taxon>Neopterygii</taxon>
        <taxon>Teleostei</taxon>
        <taxon>Anguilliformes</taxon>
        <taxon>Anguillidae</taxon>
        <taxon>Anguilla</taxon>
    </lineage>
</organism>
<reference evidence="1" key="2">
    <citation type="journal article" date="2015" name="Fish Shellfish Immunol.">
        <title>Early steps in the European eel (Anguilla anguilla)-Vibrio vulnificus interaction in the gills: Role of the RtxA13 toxin.</title>
        <authorList>
            <person name="Callol A."/>
            <person name="Pajuelo D."/>
            <person name="Ebbesson L."/>
            <person name="Teles M."/>
            <person name="MacKenzie S."/>
            <person name="Amaro C."/>
        </authorList>
    </citation>
    <scope>NUCLEOTIDE SEQUENCE</scope>
</reference>
<name>A0A0E9SDR2_ANGAN</name>